<keyword evidence="2" id="KW-1185">Reference proteome</keyword>
<reference evidence="1 2" key="1">
    <citation type="submission" date="2020-02" db="EMBL/GenBank/DDBJ databases">
        <title>A chromosome-scale genome assembly of the black bullhead catfish (Ameiurus melas).</title>
        <authorList>
            <person name="Wen M."/>
            <person name="Zham M."/>
            <person name="Cabau C."/>
            <person name="Klopp C."/>
            <person name="Donnadieu C."/>
            <person name="Roques C."/>
            <person name="Bouchez O."/>
            <person name="Lampietro C."/>
            <person name="Jouanno E."/>
            <person name="Herpin A."/>
            <person name="Louis A."/>
            <person name="Berthelot C."/>
            <person name="Parey E."/>
            <person name="Roest-Crollius H."/>
            <person name="Braasch I."/>
            <person name="Postlethwait J."/>
            <person name="Robinson-Rechavi M."/>
            <person name="Echchiki A."/>
            <person name="Begum T."/>
            <person name="Montfort J."/>
            <person name="Schartl M."/>
            <person name="Bobe J."/>
            <person name="Guiguen Y."/>
        </authorList>
    </citation>
    <scope>NUCLEOTIDE SEQUENCE [LARGE SCALE GENOMIC DNA]</scope>
    <source>
        <strain evidence="1">M_S1</strain>
        <tissue evidence="1">Blood</tissue>
    </source>
</reference>
<accession>A0A7J6AVD0</accession>
<dbReference type="Proteomes" id="UP000593565">
    <property type="component" value="Unassembled WGS sequence"/>
</dbReference>
<comment type="caution">
    <text evidence="1">The sequence shown here is derived from an EMBL/GenBank/DDBJ whole genome shotgun (WGS) entry which is preliminary data.</text>
</comment>
<dbReference type="EMBL" id="JAAGNN010000008">
    <property type="protein sequence ID" value="KAF4085508.1"/>
    <property type="molecule type" value="Genomic_DNA"/>
</dbReference>
<evidence type="ECO:0000313" key="1">
    <source>
        <dbReference type="EMBL" id="KAF4085508.1"/>
    </source>
</evidence>
<name>A0A7J6AVD0_AMEME</name>
<organism evidence="1 2">
    <name type="scientific">Ameiurus melas</name>
    <name type="common">Black bullhead</name>
    <name type="synonym">Silurus melas</name>
    <dbReference type="NCBI Taxonomy" id="219545"/>
    <lineage>
        <taxon>Eukaryota</taxon>
        <taxon>Metazoa</taxon>
        <taxon>Chordata</taxon>
        <taxon>Craniata</taxon>
        <taxon>Vertebrata</taxon>
        <taxon>Euteleostomi</taxon>
        <taxon>Actinopterygii</taxon>
        <taxon>Neopterygii</taxon>
        <taxon>Teleostei</taxon>
        <taxon>Ostariophysi</taxon>
        <taxon>Siluriformes</taxon>
        <taxon>Ictaluridae</taxon>
        <taxon>Ameiurus</taxon>
    </lineage>
</organism>
<gene>
    <name evidence="1" type="ORF">AMELA_G00095890</name>
</gene>
<dbReference type="AlphaFoldDB" id="A0A7J6AVD0"/>
<sequence>MVHQLTVSSVAKNEPFPQRWSWSAELIRVKKRLKLETDRGRVGESCPNPVEELSRLHLSMAFWKNSVFF</sequence>
<evidence type="ECO:0000313" key="2">
    <source>
        <dbReference type="Proteomes" id="UP000593565"/>
    </source>
</evidence>
<protein>
    <submittedName>
        <fullName evidence="1">Uncharacterized protein</fullName>
    </submittedName>
</protein>
<proteinExistence type="predicted"/>